<dbReference type="InterPro" id="IPR001932">
    <property type="entry name" value="PPM-type_phosphatase-like_dom"/>
</dbReference>
<dbReference type="Gene3D" id="6.10.340.10">
    <property type="match status" value="1"/>
</dbReference>
<dbReference type="SUPFAM" id="SSF158472">
    <property type="entry name" value="HAMP domain-like"/>
    <property type="match status" value="1"/>
</dbReference>
<dbReference type="SMART" id="SM00304">
    <property type="entry name" value="HAMP"/>
    <property type="match status" value="1"/>
</dbReference>
<dbReference type="AlphaFoldDB" id="A0A1M6N362"/>
<accession>A0A1M6N362</accession>
<dbReference type="CDD" id="cd12913">
    <property type="entry name" value="PDC1_MCP_like"/>
    <property type="match status" value="1"/>
</dbReference>
<evidence type="ECO:0000259" key="3">
    <source>
        <dbReference type="PROSITE" id="PS50885"/>
    </source>
</evidence>
<feature type="transmembrane region" description="Helical" evidence="2">
    <location>
        <begin position="7"/>
        <end position="26"/>
    </location>
</feature>
<evidence type="ECO:0000256" key="1">
    <source>
        <dbReference type="ARBA" id="ARBA00022801"/>
    </source>
</evidence>
<dbReference type="SMART" id="SM00331">
    <property type="entry name" value="PP2C_SIG"/>
    <property type="match status" value="1"/>
</dbReference>
<dbReference type="Pfam" id="PF07228">
    <property type="entry name" value="SpoIIE"/>
    <property type="match status" value="1"/>
</dbReference>
<dbReference type="InterPro" id="IPR052016">
    <property type="entry name" value="Bact_Sigma-Reg"/>
</dbReference>
<dbReference type="GO" id="GO:0016020">
    <property type="term" value="C:membrane"/>
    <property type="evidence" value="ECO:0007669"/>
    <property type="project" value="InterPro"/>
</dbReference>
<evidence type="ECO:0000256" key="2">
    <source>
        <dbReference type="SAM" id="Phobius"/>
    </source>
</evidence>
<proteinExistence type="predicted"/>
<dbReference type="STRING" id="797419.SAMN05216556_1299"/>
<dbReference type="Proteomes" id="UP000184172">
    <property type="component" value="Unassembled WGS sequence"/>
</dbReference>
<evidence type="ECO:0000313" key="5">
    <source>
        <dbReference type="Proteomes" id="UP000184172"/>
    </source>
</evidence>
<keyword evidence="5" id="KW-1185">Reference proteome</keyword>
<dbReference type="GO" id="GO:0007165">
    <property type="term" value="P:signal transduction"/>
    <property type="evidence" value="ECO:0007669"/>
    <property type="project" value="InterPro"/>
</dbReference>
<dbReference type="Pfam" id="PF00672">
    <property type="entry name" value="HAMP"/>
    <property type="match status" value="1"/>
</dbReference>
<gene>
    <name evidence="4" type="ORF">SAMN04487908_1319</name>
</gene>
<dbReference type="PANTHER" id="PTHR43156">
    <property type="entry name" value="STAGE II SPORULATION PROTEIN E-RELATED"/>
    <property type="match status" value="1"/>
</dbReference>
<sequence>MSLRSKLILFISIGVIAIYLALFGWIQNYYKDQLIKEGIFEMVLTGKFLKSEIQNKTIKVEETVQNVAHTIEGLSPTDIEILSILKQTIIYNPGETYGMTMAYLPEIKRHSPYFYMKNDSIYYKDLAEIDGYNYEETDWFKGAITNKQRGWTNDPYTDVGGGEDKMITYHDYIHNPEGDLMAVLTGDLTLSFISEILTSEFVTKFPYNKWISRGNVLILSETNSSQNTISFDEKILNAAKEVSHINLESAMSLHETKWKGENIYLLSLPLDFSNWDLQIAFKKADILHSYQKTIRVLQLFFSLGLLILIIVTAWITNRAIKPIMHLSESISKMGDGKLDYKVPYSNRKDEVGVLATAFENMQINLKKYINDLKISTSKQARIHNELEVGHDIQKALLPSPEELKHITAVSIGSYMKPATEVGGDIYDYFELPDGNICFVVGDVSGKGIPASLLMASVRSSIRALATNGKSPSEILTYVNNDLAEKNKTFHFITLICGVTDFANQQFAFCNAGHERPFLLQEGKTPEEIVTTPQTALGISPNFKYKNQLLSFEKNTTLFLYSDGVTDALNEVEVSFGKTQLIQVLSRQNNAETVVSDCVAALENHTLQAEAFDDITILAIQFKT</sequence>
<name>A0A1M6N362_9FLAO</name>
<protein>
    <submittedName>
        <fullName evidence="4">Sigma-B regulation protein RsbU (Phosphoserine phosphatase)</fullName>
    </submittedName>
</protein>
<dbReference type="CDD" id="cd06225">
    <property type="entry name" value="HAMP"/>
    <property type="match status" value="1"/>
</dbReference>
<dbReference type="GO" id="GO:0016791">
    <property type="term" value="F:phosphatase activity"/>
    <property type="evidence" value="ECO:0007669"/>
    <property type="project" value="TreeGrafter"/>
</dbReference>
<dbReference type="InterPro" id="IPR036457">
    <property type="entry name" value="PPM-type-like_dom_sf"/>
</dbReference>
<dbReference type="RefSeq" id="WP_143036895.1">
    <property type="nucleotide sequence ID" value="NZ_FNNS01000029.1"/>
</dbReference>
<keyword evidence="2" id="KW-1133">Transmembrane helix</keyword>
<keyword evidence="1" id="KW-0378">Hydrolase</keyword>
<feature type="domain" description="HAMP" evidence="3">
    <location>
        <begin position="317"/>
        <end position="370"/>
    </location>
</feature>
<keyword evidence="2" id="KW-0812">Transmembrane</keyword>
<dbReference type="OrthoDB" id="1109395at2"/>
<organism evidence="4 5">
    <name type="scientific">Aequorivita viscosa</name>
    <dbReference type="NCBI Taxonomy" id="797419"/>
    <lineage>
        <taxon>Bacteria</taxon>
        <taxon>Pseudomonadati</taxon>
        <taxon>Bacteroidota</taxon>
        <taxon>Flavobacteriia</taxon>
        <taxon>Flavobacteriales</taxon>
        <taxon>Flavobacteriaceae</taxon>
        <taxon>Aequorivita</taxon>
    </lineage>
</organism>
<dbReference type="SUPFAM" id="SSF81606">
    <property type="entry name" value="PP2C-like"/>
    <property type="match status" value="1"/>
</dbReference>
<dbReference type="Gene3D" id="3.30.450.20">
    <property type="entry name" value="PAS domain"/>
    <property type="match status" value="1"/>
</dbReference>
<dbReference type="Pfam" id="PF22673">
    <property type="entry name" value="MCP-like_PDC_1"/>
    <property type="match status" value="1"/>
</dbReference>
<dbReference type="EMBL" id="FQYV01000031">
    <property type="protein sequence ID" value="SHJ90160.1"/>
    <property type="molecule type" value="Genomic_DNA"/>
</dbReference>
<dbReference type="Gene3D" id="3.60.40.10">
    <property type="entry name" value="PPM-type phosphatase domain"/>
    <property type="match status" value="1"/>
</dbReference>
<dbReference type="PANTHER" id="PTHR43156:SF2">
    <property type="entry name" value="STAGE II SPORULATION PROTEIN E"/>
    <property type="match status" value="1"/>
</dbReference>
<reference evidence="5" key="1">
    <citation type="submission" date="2016-11" db="EMBL/GenBank/DDBJ databases">
        <authorList>
            <person name="Varghese N."/>
            <person name="Submissions S."/>
        </authorList>
    </citation>
    <scope>NUCLEOTIDE SEQUENCE [LARGE SCALE GENOMIC DNA]</scope>
    <source>
        <strain evidence="5">DSM 26349</strain>
    </source>
</reference>
<feature type="transmembrane region" description="Helical" evidence="2">
    <location>
        <begin position="296"/>
        <end position="315"/>
    </location>
</feature>
<dbReference type="PROSITE" id="PS50885">
    <property type="entry name" value="HAMP"/>
    <property type="match status" value="1"/>
</dbReference>
<dbReference type="InterPro" id="IPR003660">
    <property type="entry name" value="HAMP_dom"/>
</dbReference>
<evidence type="ECO:0000313" key="4">
    <source>
        <dbReference type="EMBL" id="SHJ90160.1"/>
    </source>
</evidence>
<keyword evidence="2" id="KW-0472">Membrane</keyword>